<feature type="domain" description="Phage shock protein PspC N-terminal" evidence="7">
    <location>
        <begin position="2"/>
        <end position="61"/>
    </location>
</feature>
<evidence type="ECO:0000256" key="6">
    <source>
        <dbReference type="SAM" id="Phobius"/>
    </source>
</evidence>
<sequence>MKKLVRPRHHRMVAGVLSGLAAYMNMDATVVRLLFVALLLITGVMPFAILYALAVLIIPSEENIV</sequence>
<reference evidence="8" key="1">
    <citation type="submission" date="2014-08" db="EMBL/GenBank/DDBJ databases">
        <title>Fullgenome sequencing of Anoxybacillus sp.25 isolate from Garga hot-spring Russia.</title>
        <authorList>
            <person name="Rozanov A.S."/>
            <person name="Kotenko A.V."/>
            <person name="Malup T.K."/>
            <person name="Peltek S.E."/>
        </authorList>
    </citation>
    <scope>NUCLEOTIDE SEQUENCE [LARGE SCALE GENOMIC DNA]</scope>
    <source>
        <strain evidence="8">25</strain>
    </source>
</reference>
<dbReference type="Pfam" id="PF04024">
    <property type="entry name" value="PspC"/>
    <property type="match status" value="1"/>
</dbReference>
<protein>
    <submittedName>
        <fullName evidence="8">Membrane protein</fullName>
    </submittedName>
</protein>
<keyword evidence="4 6" id="KW-1133">Transmembrane helix</keyword>
<evidence type="ECO:0000256" key="2">
    <source>
        <dbReference type="ARBA" id="ARBA00022475"/>
    </source>
</evidence>
<evidence type="ECO:0000256" key="1">
    <source>
        <dbReference type="ARBA" id="ARBA00004162"/>
    </source>
</evidence>
<dbReference type="PANTHER" id="PTHR33885">
    <property type="entry name" value="PHAGE SHOCK PROTEIN C"/>
    <property type="match status" value="1"/>
</dbReference>
<keyword evidence="3 6" id="KW-0812">Transmembrane</keyword>
<gene>
    <name evidence="8" type="ORF">JS44_06350</name>
</gene>
<proteinExistence type="predicted"/>
<dbReference type="InterPro" id="IPR007168">
    <property type="entry name" value="Phageshock_PspC_N"/>
</dbReference>
<evidence type="ECO:0000256" key="3">
    <source>
        <dbReference type="ARBA" id="ARBA00022692"/>
    </source>
</evidence>
<keyword evidence="5 6" id="KW-0472">Membrane</keyword>
<evidence type="ECO:0000256" key="5">
    <source>
        <dbReference type="ARBA" id="ARBA00023136"/>
    </source>
</evidence>
<evidence type="ECO:0000256" key="4">
    <source>
        <dbReference type="ARBA" id="ARBA00022989"/>
    </source>
</evidence>
<comment type="caution">
    <text evidence="8">The sequence shown here is derived from an EMBL/GenBank/DDBJ whole genome shotgun (WGS) entry which is preliminary data.</text>
</comment>
<dbReference type="GO" id="GO:0005886">
    <property type="term" value="C:plasma membrane"/>
    <property type="evidence" value="ECO:0007669"/>
    <property type="project" value="UniProtKB-SubCell"/>
</dbReference>
<organism evidence="8">
    <name type="scientific">Anoxybacillus flavithermus</name>
    <dbReference type="NCBI Taxonomy" id="33934"/>
    <lineage>
        <taxon>Bacteria</taxon>
        <taxon>Bacillati</taxon>
        <taxon>Bacillota</taxon>
        <taxon>Bacilli</taxon>
        <taxon>Bacillales</taxon>
        <taxon>Anoxybacillaceae</taxon>
        <taxon>Anoxybacillus</taxon>
    </lineage>
</organism>
<evidence type="ECO:0000259" key="7">
    <source>
        <dbReference type="Pfam" id="PF04024"/>
    </source>
</evidence>
<dbReference type="InterPro" id="IPR052027">
    <property type="entry name" value="PspC"/>
</dbReference>
<accession>A0A094J321</accession>
<name>A0A094J321_9BACL</name>
<evidence type="ECO:0000313" key="8">
    <source>
        <dbReference type="EMBL" id="KFZ32454.1"/>
    </source>
</evidence>
<dbReference type="AlphaFoldDB" id="A0A094J321"/>
<feature type="transmembrane region" description="Helical" evidence="6">
    <location>
        <begin position="34"/>
        <end position="58"/>
    </location>
</feature>
<comment type="subcellular location">
    <subcellularLocation>
        <location evidence="1">Cell membrane</location>
        <topology evidence="1">Single-pass membrane protein</topology>
    </subcellularLocation>
</comment>
<dbReference type="PANTHER" id="PTHR33885:SF3">
    <property type="entry name" value="PHAGE SHOCK PROTEIN C"/>
    <property type="match status" value="1"/>
</dbReference>
<keyword evidence="2" id="KW-1003">Cell membrane</keyword>
<dbReference type="EMBL" id="JPZO01000030">
    <property type="protein sequence ID" value="KFZ32454.1"/>
    <property type="molecule type" value="Genomic_DNA"/>
</dbReference>